<comment type="caution">
    <text evidence="2">The sequence shown here is derived from an EMBL/GenBank/DDBJ whole genome shotgun (WGS) entry which is preliminary data.</text>
</comment>
<feature type="compositionally biased region" description="Polar residues" evidence="1">
    <location>
        <begin position="66"/>
        <end position="78"/>
    </location>
</feature>
<gene>
    <name evidence="2" type="primary">Neil3</name>
    <name evidence="2" type="ORF">SNAT2548_LOCUS26294</name>
</gene>
<name>A0A812S799_9DINO</name>
<keyword evidence="3" id="KW-1185">Reference proteome</keyword>
<accession>A0A812S799</accession>
<dbReference type="Proteomes" id="UP000604046">
    <property type="component" value="Unassembled WGS sequence"/>
</dbReference>
<protein>
    <submittedName>
        <fullName evidence="2">Neil3 protein</fullName>
    </submittedName>
</protein>
<feature type="compositionally biased region" description="Low complexity" evidence="1">
    <location>
        <begin position="107"/>
        <end position="122"/>
    </location>
</feature>
<dbReference type="OrthoDB" id="441647at2759"/>
<reference evidence="2" key="1">
    <citation type="submission" date="2021-02" db="EMBL/GenBank/DDBJ databases">
        <authorList>
            <person name="Dougan E. K."/>
            <person name="Rhodes N."/>
            <person name="Thang M."/>
            <person name="Chan C."/>
        </authorList>
    </citation>
    <scope>NUCLEOTIDE SEQUENCE</scope>
</reference>
<feature type="region of interest" description="Disordered" evidence="1">
    <location>
        <begin position="43"/>
        <end position="143"/>
    </location>
</feature>
<feature type="compositionally biased region" description="Basic and acidic residues" evidence="1">
    <location>
        <begin position="43"/>
        <end position="57"/>
    </location>
</feature>
<organism evidence="2 3">
    <name type="scientific">Symbiodinium natans</name>
    <dbReference type="NCBI Taxonomy" id="878477"/>
    <lineage>
        <taxon>Eukaryota</taxon>
        <taxon>Sar</taxon>
        <taxon>Alveolata</taxon>
        <taxon>Dinophyceae</taxon>
        <taxon>Suessiales</taxon>
        <taxon>Symbiodiniaceae</taxon>
        <taxon>Symbiodinium</taxon>
    </lineage>
</organism>
<evidence type="ECO:0000256" key="1">
    <source>
        <dbReference type="SAM" id="MobiDB-lite"/>
    </source>
</evidence>
<dbReference type="AlphaFoldDB" id="A0A812S799"/>
<dbReference type="EMBL" id="CAJNDS010002426">
    <property type="protein sequence ID" value="CAE7469406.1"/>
    <property type="molecule type" value="Genomic_DNA"/>
</dbReference>
<proteinExistence type="predicted"/>
<evidence type="ECO:0000313" key="2">
    <source>
        <dbReference type="EMBL" id="CAE7469406.1"/>
    </source>
</evidence>
<sequence length="498" mass="54456">MSTSNQRGEASDFTEPVRLECGCTVLACWAMSFKRLCSCLRSPKEPGRQAGEADGRLPRGRRLSNRVVQSMPSRNVSKALNDKTGLEAPPPKDQARAAAASQMRKGAVPSASVVESSPLVSAKAAGPQPEGERTSQESSPLNSLQMAKPVQEHLAVSGNHSVQIERALKYLTCWLDETWVAQHNDVAYYFRLPMAFIEAGREAEARKALDIASQFVLANRTSSQRLSSAHPQYPLLWVCEAAGRLGRNELAMRCVEDIFRYRHPLTNSGLLSEYTWNGTYEADFFATAVVAKAAVLSGHEAVAKAAADSLLRAVDANRRHMAAGHFFLRWTWADGFLERADDPLYCVSTLGDQQLYFLLGLPSVVLLEVAASFRCIADSAKKQYQTAAQELLQYLKGCKHLFTASTSYTCATAAAMLGDRESTERMRSRMIALQLGDGSFQCETSELDVVQHTAEISTCLCRMEGFAHGNVLDIDLKLAESPASPSSCSLRPGSGFRV</sequence>
<evidence type="ECO:0000313" key="3">
    <source>
        <dbReference type="Proteomes" id="UP000604046"/>
    </source>
</evidence>